<accession>A0A4V6TTT8</accession>
<dbReference type="Pfam" id="PF05057">
    <property type="entry name" value="DUF676"/>
    <property type="match status" value="1"/>
</dbReference>
<evidence type="ECO:0000313" key="5">
    <source>
        <dbReference type="EMBL" id="TID31200.1"/>
    </source>
</evidence>
<dbReference type="OrthoDB" id="273452at2759"/>
<feature type="domain" description="DUF676" evidence="4">
    <location>
        <begin position="9"/>
        <end position="210"/>
    </location>
</feature>
<dbReference type="InterPro" id="IPR044294">
    <property type="entry name" value="Lipase-like"/>
</dbReference>
<keyword evidence="3" id="KW-0812">Transmembrane</keyword>
<evidence type="ECO:0000256" key="1">
    <source>
        <dbReference type="ARBA" id="ARBA00007920"/>
    </source>
</evidence>
<evidence type="ECO:0000259" key="4">
    <source>
        <dbReference type="Pfam" id="PF05057"/>
    </source>
</evidence>
<gene>
    <name evidence="5" type="ORF">CANINC_000143</name>
</gene>
<comment type="similarity">
    <text evidence="1">Belongs to the putative lipase ROG1 family.</text>
</comment>
<sequence>MPSVVNSPQTCHLIVLSHGLWGTQEHFSYVEQQLIETLKSKCHEKIFKTYKTCSNEKFKTYDGIDLCGSRVADEILNVTAHLLQHDNLVVTEFSLIGYSLGGLIGRFAIGVLTYRKYFENITPINFVTFCTPHVGVLTPGNSFSIKCFNNIVPYLLGNSGKQMFLKDSVYLEDSGESVPLLKLMATENSIFMQGLKMFRNHALYSNVRSDIRTSWWTSGISYINPFEILDKNPNVVIDNYGFINFSQGSKFSLSFIDNYNPTIIDMNKPIHFQGLIDYESEKDMKKTKVPKVNTEENYIDNFIVRKLKWLTVLFNTFIYVPMWTIWFILFNILQLFNSFFRVNREASKLKDNCSIYQLVETVSQAIDSVSTTPNLKPTISRTLSGGGYVELSKLENDLHDQGDFFLDSVFDAVTSSKTPNQSIFNQEKIGDLTLSTSLTKICSISIDDINDWEKDYKLLADNKKEAFEYYQLLKPFKMNMSLMQRDIISNLNKLNWKKHPIYITNTNSTHAAAIVRHQDPTFEEGKIVVAHFCNEIFVH</sequence>
<keyword evidence="3" id="KW-1133">Transmembrane helix</keyword>
<dbReference type="SUPFAM" id="SSF53474">
    <property type="entry name" value="alpha/beta-Hydrolases"/>
    <property type="match status" value="1"/>
</dbReference>
<dbReference type="Proteomes" id="UP000307173">
    <property type="component" value="Unassembled WGS sequence"/>
</dbReference>
<keyword evidence="6" id="KW-1185">Reference proteome</keyword>
<reference evidence="5 6" key="1">
    <citation type="journal article" date="2019" name="Front. Genet.">
        <title>Whole-Genome Sequencing of the Opportunistic Yeast Pathogen Candida inconspicua Uncovers Its Hybrid Origin.</title>
        <authorList>
            <person name="Mixao V."/>
            <person name="Hansen A.P."/>
            <person name="Saus E."/>
            <person name="Boekhout T."/>
            <person name="Lass-Florl C."/>
            <person name="Gabaldon T."/>
        </authorList>
    </citation>
    <scope>NUCLEOTIDE SEQUENCE [LARGE SCALE GENOMIC DNA]</scope>
    <source>
        <strain evidence="5 6">CBS 180</strain>
    </source>
</reference>
<proteinExistence type="inferred from homology"/>
<evidence type="ECO:0000256" key="2">
    <source>
        <dbReference type="ARBA" id="ARBA00022963"/>
    </source>
</evidence>
<dbReference type="PANTHER" id="PTHR12482:SF65">
    <property type="entry name" value="ESTERASE, PUTATIVE (AFU_ORTHOLOGUE AFUA_3G12320)-RELATED"/>
    <property type="match status" value="1"/>
</dbReference>
<comment type="caution">
    <text evidence="5">The sequence shown here is derived from an EMBL/GenBank/DDBJ whole genome shotgun (WGS) entry which is preliminary data.</text>
</comment>
<evidence type="ECO:0000256" key="3">
    <source>
        <dbReference type="SAM" id="Phobius"/>
    </source>
</evidence>
<name>A0A4V6TTT8_9ASCO</name>
<keyword evidence="2" id="KW-0442">Lipid degradation</keyword>
<dbReference type="GO" id="GO:0005811">
    <property type="term" value="C:lipid droplet"/>
    <property type="evidence" value="ECO:0007669"/>
    <property type="project" value="TreeGrafter"/>
</dbReference>
<dbReference type="GO" id="GO:0016042">
    <property type="term" value="P:lipid catabolic process"/>
    <property type="evidence" value="ECO:0007669"/>
    <property type="project" value="UniProtKB-KW"/>
</dbReference>
<evidence type="ECO:0000313" key="6">
    <source>
        <dbReference type="Proteomes" id="UP000307173"/>
    </source>
</evidence>
<keyword evidence="2" id="KW-0443">Lipid metabolism</keyword>
<dbReference type="Gene3D" id="3.40.50.1820">
    <property type="entry name" value="alpha/beta hydrolase"/>
    <property type="match status" value="1"/>
</dbReference>
<feature type="transmembrane region" description="Helical" evidence="3">
    <location>
        <begin position="317"/>
        <end position="340"/>
    </location>
</feature>
<dbReference type="InterPro" id="IPR029058">
    <property type="entry name" value="AB_hydrolase_fold"/>
</dbReference>
<keyword evidence="3" id="KW-0472">Membrane</keyword>
<dbReference type="GO" id="GO:0047372">
    <property type="term" value="F:monoacylglycerol lipase activity"/>
    <property type="evidence" value="ECO:0007669"/>
    <property type="project" value="TreeGrafter"/>
</dbReference>
<dbReference type="PANTHER" id="PTHR12482">
    <property type="entry name" value="LIPASE ROG1-RELATED-RELATED"/>
    <property type="match status" value="1"/>
</dbReference>
<protein>
    <recommendedName>
        <fullName evidence="4">DUF676 domain-containing protein</fullName>
    </recommendedName>
</protein>
<dbReference type="EMBL" id="SELW01000039">
    <property type="protein sequence ID" value="TID31200.1"/>
    <property type="molecule type" value="Genomic_DNA"/>
</dbReference>
<dbReference type="GO" id="GO:0004622">
    <property type="term" value="F:phosphatidylcholine lysophospholipase activity"/>
    <property type="evidence" value="ECO:0007669"/>
    <property type="project" value="TreeGrafter"/>
</dbReference>
<organism evidence="5 6">
    <name type="scientific">Pichia inconspicua</name>
    <dbReference type="NCBI Taxonomy" id="52247"/>
    <lineage>
        <taxon>Eukaryota</taxon>
        <taxon>Fungi</taxon>
        <taxon>Dikarya</taxon>
        <taxon>Ascomycota</taxon>
        <taxon>Saccharomycotina</taxon>
        <taxon>Pichiomycetes</taxon>
        <taxon>Pichiales</taxon>
        <taxon>Pichiaceae</taxon>
        <taxon>Pichia</taxon>
    </lineage>
</organism>
<dbReference type="InterPro" id="IPR007751">
    <property type="entry name" value="DUF676_lipase-like"/>
</dbReference>
<dbReference type="AlphaFoldDB" id="A0A4V6TTT8"/>